<accession>A0AAV7VJC9</accession>
<feature type="region of interest" description="Disordered" evidence="1">
    <location>
        <begin position="89"/>
        <end position="126"/>
    </location>
</feature>
<protein>
    <submittedName>
        <fullName evidence="2">Uncharacterized protein</fullName>
    </submittedName>
</protein>
<keyword evidence="3" id="KW-1185">Reference proteome</keyword>
<evidence type="ECO:0000256" key="1">
    <source>
        <dbReference type="SAM" id="MobiDB-lite"/>
    </source>
</evidence>
<comment type="caution">
    <text evidence="2">The sequence shown here is derived from an EMBL/GenBank/DDBJ whole genome shotgun (WGS) entry which is preliminary data.</text>
</comment>
<dbReference type="EMBL" id="JANPWB010000003">
    <property type="protein sequence ID" value="KAJ1201021.1"/>
    <property type="molecule type" value="Genomic_DNA"/>
</dbReference>
<gene>
    <name evidence="2" type="ORF">NDU88_004837</name>
</gene>
<dbReference type="Proteomes" id="UP001066276">
    <property type="component" value="Chromosome 2_1"/>
</dbReference>
<dbReference type="AlphaFoldDB" id="A0AAV7VJC9"/>
<evidence type="ECO:0000313" key="2">
    <source>
        <dbReference type="EMBL" id="KAJ1201021.1"/>
    </source>
</evidence>
<sequence length="126" mass="14542">MEHAAVWLKEMEEVPKETEPGIITEIRKKDDPRVKVEWNKPTKNSETIKANTEEKRKAQEWRILINLDRLASALSLDITVQPILHLGPHSFPWDRDLSPGPAAKKKRAVTHRENPLSREPQCPEQP</sequence>
<name>A0AAV7VJC9_PLEWA</name>
<reference evidence="2" key="1">
    <citation type="journal article" date="2022" name="bioRxiv">
        <title>Sequencing and chromosome-scale assembly of the giantPleurodeles waltlgenome.</title>
        <authorList>
            <person name="Brown T."/>
            <person name="Elewa A."/>
            <person name="Iarovenko S."/>
            <person name="Subramanian E."/>
            <person name="Araus A.J."/>
            <person name="Petzold A."/>
            <person name="Susuki M."/>
            <person name="Suzuki K.-i.T."/>
            <person name="Hayashi T."/>
            <person name="Toyoda A."/>
            <person name="Oliveira C."/>
            <person name="Osipova E."/>
            <person name="Leigh N.D."/>
            <person name="Simon A."/>
            <person name="Yun M.H."/>
        </authorList>
    </citation>
    <scope>NUCLEOTIDE SEQUENCE</scope>
    <source>
        <strain evidence="2">20211129_DDA</strain>
        <tissue evidence="2">Liver</tissue>
    </source>
</reference>
<evidence type="ECO:0000313" key="3">
    <source>
        <dbReference type="Proteomes" id="UP001066276"/>
    </source>
</evidence>
<proteinExistence type="predicted"/>
<organism evidence="2 3">
    <name type="scientific">Pleurodeles waltl</name>
    <name type="common">Iberian ribbed newt</name>
    <dbReference type="NCBI Taxonomy" id="8319"/>
    <lineage>
        <taxon>Eukaryota</taxon>
        <taxon>Metazoa</taxon>
        <taxon>Chordata</taxon>
        <taxon>Craniata</taxon>
        <taxon>Vertebrata</taxon>
        <taxon>Euteleostomi</taxon>
        <taxon>Amphibia</taxon>
        <taxon>Batrachia</taxon>
        <taxon>Caudata</taxon>
        <taxon>Salamandroidea</taxon>
        <taxon>Salamandridae</taxon>
        <taxon>Pleurodelinae</taxon>
        <taxon>Pleurodeles</taxon>
    </lineage>
</organism>